<feature type="domain" description="EF-hand" evidence="3">
    <location>
        <begin position="544"/>
        <end position="579"/>
    </location>
</feature>
<name>A0A7S3Q0N4_9STRA</name>
<dbReference type="SUPFAM" id="SSF47473">
    <property type="entry name" value="EF-hand"/>
    <property type="match status" value="1"/>
</dbReference>
<gene>
    <name evidence="4" type="ORF">CDEB00056_LOCUS6263</name>
</gene>
<feature type="compositionally biased region" description="Low complexity" evidence="2">
    <location>
        <begin position="323"/>
        <end position="364"/>
    </location>
</feature>
<evidence type="ECO:0000313" key="4">
    <source>
        <dbReference type="EMBL" id="CAE0461422.1"/>
    </source>
</evidence>
<reference evidence="4" key="1">
    <citation type="submission" date="2021-01" db="EMBL/GenBank/DDBJ databases">
        <authorList>
            <person name="Corre E."/>
            <person name="Pelletier E."/>
            <person name="Niang G."/>
            <person name="Scheremetjew M."/>
            <person name="Finn R."/>
            <person name="Kale V."/>
            <person name="Holt S."/>
            <person name="Cochrane G."/>
            <person name="Meng A."/>
            <person name="Brown T."/>
            <person name="Cohen L."/>
        </authorList>
    </citation>
    <scope>NUCLEOTIDE SEQUENCE</scope>
    <source>
        <strain evidence="4">MM31A-1</strain>
    </source>
</reference>
<feature type="domain" description="EF-hand" evidence="3">
    <location>
        <begin position="200"/>
        <end position="235"/>
    </location>
</feature>
<dbReference type="Gene3D" id="1.10.238.10">
    <property type="entry name" value="EF-hand"/>
    <property type="match status" value="4"/>
</dbReference>
<keyword evidence="1" id="KW-0106">Calcium</keyword>
<feature type="compositionally biased region" description="Polar residues" evidence="2">
    <location>
        <begin position="280"/>
        <end position="297"/>
    </location>
</feature>
<protein>
    <recommendedName>
        <fullName evidence="3">EF-hand domain-containing protein</fullName>
    </recommendedName>
</protein>
<evidence type="ECO:0000256" key="2">
    <source>
        <dbReference type="SAM" id="MobiDB-lite"/>
    </source>
</evidence>
<proteinExistence type="predicted"/>
<dbReference type="PROSITE" id="PS50222">
    <property type="entry name" value="EF_HAND_2"/>
    <property type="match status" value="2"/>
</dbReference>
<organism evidence="4">
    <name type="scientific">Chaetoceros debilis</name>
    <dbReference type="NCBI Taxonomy" id="122233"/>
    <lineage>
        <taxon>Eukaryota</taxon>
        <taxon>Sar</taxon>
        <taxon>Stramenopiles</taxon>
        <taxon>Ochrophyta</taxon>
        <taxon>Bacillariophyta</taxon>
        <taxon>Coscinodiscophyceae</taxon>
        <taxon>Chaetocerotophycidae</taxon>
        <taxon>Chaetocerotales</taxon>
        <taxon>Chaetocerotaceae</taxon>
        <taxon>Chaetoceros</taxon>
    </lineage>
</organism>
<feature type="region of interest" description="Disordered" evidence="2">
    <location>
        <begin position="99"/>
        <end position="126"/>
    </location>
</feature>
<feature type="region of interest" description="Disordered" evidence="2">
    <location>
        <begin position="272"/>
        <end position="367"/>
    </location>
</feature>
<feature type="compositionally biased region" description="Basic residues" evidence="2">
    <location>
        <begin position="298"/>
        <end position="307"/>
    </location>
</feature>
<accession>A0A7S3Q0N4</accession>
<dbReference type="InterPro" id="IPR018247">
    <property type="entry name" value="EF_Hand_1_Ca_BS"/>
</dbReference>
<dbReference type="PROSITE" id="PS00018">
    <property type="entry name" value="EF_HAND_1"/>
    <property type="match status" value="2"/>
</dbReference>
<dbReference type="InterPro" id="IPR011992">
    <property type="entry name" value="EF-hand-dom_pair"/>
</dbReference>
<feature type="compositionally biased region" description="Low complexity" evidence="2">
    <location>
        <begin position="104"/>
        <end position="124"/>
    </location>
</feature>
<dbReference type="SMART" id="SM00054">
    <property type="entry name" value="EFh"/>
    <property type="match status" value="4"/>
</dbReference>
<dbReference type="InterPro" id="IPR002048">
    <property type="entry name" value="EF_hand_dom"/>
</dbReference>
<dbReference type="AlphaFoldDB" id="A0A7S3Q0N4"/>
<dbReference type="EMBL" id="HBIO01008225">
    <property type="protein sequence ID" value="CAE0461422.1"/>
    <property type="molecule type" value="Transcribed_RNA"/>
</dbReference>
<sequence length="593" mass="65172">MAPDFNLASNASEPLKEFVKALRPYSEKSSEGKLLRKLGFAKADSNGTGQVSLAEIDGFVLSVLNAKCGDNDDGGKDEMIFRLYRPSFRHAFNNAKRLKKTKSDNVSVSGSRSGSGRSKNSNRSTVSTASVDDDYVNFQEFRMCTIYLQIYAAMFDIFSSVDGQSAGRTADDDARVSLHEFVNGFEDTKKCSFKGLDRLTSADDAVKLFQSIDTNNGGFILFTEWAEYLKMEEIKAKTHIGTLLSGKIKSTQLGSPQQRHSSSIQNHSTIKSAFKRPGSAATSVASISSRTTISSKMSHTKSSRKVRIAAVPNRRNRVDTRRGYYSRNSYASSSYSNASSSYGSKRSGTGNSTTNSKGSKSSSSEKLSMHMPEMISGMYKPSINTSEELQAFVKSFQPYGEKMAECVSLRRAGFVSCDNNGSGKCSLAEVDSFINDVLKKDYGPIQGTKIFRAFRPSYIVAYKGARGFKGNASGNLEDYISFSEFRIFNAYLCVYAGMLDSFSRIDGKSAGVDANDDRRVDKSEWIKQYPTFTASGFMALQNISNDEFAQSEFESMDADGQGVVLFSEFCKWITAAEISQSTALGRLLVLGYF</sequence>
<evidence type="ECO:0000256" key="1">
    <source>
        <dbReference type="ARBA" id="ARBA00022837"/>
    </source>
</evidence>
<evidence type="ECO:0000259" key="3">
    <source>
        <dbReference type="PROSITE" id="PS50222"/>
    </source>
</evidence>
<dbReference type="GO" id="GO:0005509">
    <property type="term" value="F:calcium ion binding"/>
    <property type="evidence" value="ECO:0007669"/>
    <property type="project" value="InterPro"/>
</dbReference>